<name>A0A834XLZ9_APHGI</name>
<protein>
    <submittedName>
        <fullName evidence="6">Uncharacterized protein</fullName>
    </submittedName>
</protein>
<sequence>MSCEKDHNPELDILAKLAGINASPAVFRIISELLIMQVAPEEIYRLLRSISPLSLRTHDQAMKPSVSSR</sequence>
<comment type="similarity">
    <text evidence="3">Belongs to the MOZART2 family.</text>
</comment>
<dbReference type="GO" id="GO:0005819">
    <property type="term" value="C:spindle"/>
    <property type="evidence" value="ECO:0007669"/>
    <property type="project" value="UniProtKB-SubCell"/>
</dbReference>
<dbReference type="EMBL" id="JACMRX010000005">
    <property type="protein sequence ID" value="KAF7989171.1"/>
    <property type="molecule type" value="Genomic_DNA"/>
</dbReference>
<keyword evidence="7" id="KW-1185">Reference proteome</keyword>
<dbReference type="Proteomes" id="UP000639338">
    <property type="component" value="Unassembled WGS sequence"/>
</dbReference>
<evidence type="ECO:0000256" key="1">
    <source>
        <dbReference type="ARBA" id="ARBA00004186"/>
    </source>
</evidence>
<keyword evidence="4" id="KW-0963">Cytoplasm</keyword>
<dbReference type="InterPro" id="IPR024332">
    <property type="entry name" value="MOZART2"/>
</dbReference>
<dbReference type="GO" id="GO:0005813">
    <property type="term" value="C:centrosome"/>
    <property type="evidence" value="ECO:0007669"/>
    <property type="project" value="UniProtKB-SubCell"/>
</dbReference>
<evidence type="ECO:0000256" key="3">
    <source>
        <dbReference type="ARBA" id="ARBA00007286"/>
    </source>
</evidence>
<accession>A0A834XLZ9</accession>
<evidence type="ECO:0000313" key="6">
    <source>
        <dbReference type="EMBL" id="KAF7989171.1"/>
    </source>
</evidence>
<comment type="caution">
    <text evidence="6">The sequence shown here is derived from an EMBL/GenBank/DDBJ whole genome shotgun (WGS) entry which is preliminary data.</text>
</comment>
<evidence type="ECO:0000256" key="4">
    <source>
        <dbReference type="ARBA" id="ARBA00022490"/>
    </source>
</evidence>
<reference evidence="6 7" key="1">
    <citation type="submission" date="2020-08" db="EMBL/GenBank/DDBJ databases">
        <title>Aphidius gifuensis genome sequencing and assembly.</title>
        <authorList>
            <person name="Du Z."/>
        </authorList>
    </citation>
    <scope>NUCLEOTIDE SEQUENCE [LARGE SCALE GENOMIC DNA]</scope>
    <source>
        <strain evidence="6">YNYX2018</strain>
        <tissue evidence="6">Adults</tissue>
    </source>
</reference>
<evidence type="ECO:0000256" key="2">
    <source>
        <dbReference type="ARBA" id="ARBA00004300"/>
    </source>
</evidence>
<organism evidence="6 7">
    <name type="scientific">Aphidius gifuensis</name>
    <name type="common">Parasitoid wasp</name>
    <dbReference type="NCBI Taxonomy" id="684658"/>
    <lineage>
        <taxon>Eukaryota</taxon>
        <taxon>Metazoa</taxon>
        <taxon>Ecdysozoa</taxon>
        <taxon>Arthropoda</taxon>
        <taxon>Hexapoda</taxon>
        <taxon>Insecta</taxon>
        <taxon>Pterygota</taxon>
        <taxon>Neoptera</taxon>
        <taxon>Endopterygota</taxon>
        <taxon>Hymenoptera</taxon>
        <taxon>Apocrita</taxon>
        <taxon>Ichneumonoidea</taxon>
        <taxon>Braconidae</taxon>
        <taxon>Aphidiinae</taxon>
        <taxon>Aphidius</taxon>
    </lineage>
</organism>
<evidence type="ECO:0000256" key="5">
    <source>
        <dbReference type="ARBA" id="ARBA00023212"/>
    </source>
</evidence>
<proteinExistence type="inferred from homology"/>
<gene>
    <name evidence="6" type="ORF">HCN44_007481</name>
</gene>
<dbReference type="Pfam" id="PF12926">
    <property type="entry name" value="MOZART2"/>
    <property type="match status" value="1"/>
</dbReference>
<comment type="subcellular location">
    <subcellularLocation>
        <location evidence="2">Cytoplasm</location>
        <location evidence="2">Cytoskeleton</location>
        <location evidence="2">Microtubule organizing center</location>
        <location evidence="2">Centrosome</location>
    </subcellularLocation>
    <subcellularLocation>
        <location evidence="1">Cytoplasm</location>
        <location evidence="1">Cytoskeleton</location>
        <location evidence="1">Spindle</location>
    </subcellularLocation>
</comment>
<keyword evidence="5" id="KW-0206">Cytoskeleton</keyword>
<dbReference type="AlphaFoldDB" id="A0A834XLZ9"/>
<evidence type="ECO:0000313" key="7">
    <source>
        <dbReference type="Proteomes" id="UP000639338"/>
    </source>
</evidence>